<dbReference type="Pfam" id="PF07727">
    <property type="entry name" value="RVT_2"/>
    <property type="match status" value="1"/>
</dbReference>
<evidence type="ECO:0000313" key="3">
    <source>
        <dbReference type="RefSeq" id="XP_019054873.1"/>
    </source>
</evidence>
<dbReference type="PANTHER" id="PTHR11439">
    <property type="entry name" value="GAG-POL-RELATED RETROTRANSPOSON"/>
    <property type="match status" value="1"/>
</dbReference>
<dbReference type="Proteomes" id="UP000189703">
    <property type="component" value="Unplaced"/>
</dbReference>
<dbReference type="InParanoid" id="A0A1U8Q7X1"/>
<dbReference type="GeneID" id="109115371"/>
<dbReference type="SUPFAM" id="SSF56672">
    <property type="entry name" value="DNA/RNA polymerases"/>
    <property type="match status" value="1"/>
</dbReference>
<accession>A0A1U8Q7X1</accession>
<sequence length="386" mass="43148">MTLPPGFETSDPSKVCRLTKSLYGLKQASRQWNQKLTDALLSQGFTQAVFDTSLFTKQTGSHFLALLTYVDDIILASDNIDLINKVKKFLHDTFKIKDLGQLKFFLGLEVARSTTSINLSQRKYVIDLLEETCFINSKPVSNPMITSQKLDKDTGTPLPDVTSYRKLVGKLIYLCNTRPGICFAVQHLSQFLDCPTDLHIQAAHRILRYLKACPGQGVFFSASSSLQLKAFSDSDWASCPDTRRSITGHCVFLGDSLISWKSKKQQTVSKSSSEAEYCALAAVTCEVQWLTYLFKDLHIPQVAPALVFCDNRSALHIAHNPVFHERTKHIDIDCHIVREKLQASLIHLMPIASEGQLADCFTKPLPPHSINSSIRKLGIQNLYAPA</sequence>
<dbReference type="PANTHER" id="PTHR11439:SF454">
    <property type="match status" value="1"/>
</dbReference>
<gene>
    <name evidence="3" type="primary">LOC109115371</name>
</gene>
<dbReference type="OMA" id="HLMPIAS"/>
<dbReference type="KEGG" id="nnu:109115371"/>
<reference evidence="3" key="1">
    <citation type="submission" date="2025-08" db="UniProtKB">
        <authorList>
            <consortium name="RefSeq"/>
        </authorList>
    </citation>
    <scope>IDENTIFICATION</scope>
</reference>
<dbReference type="STRING" id="4432.A0A1U8Q7X1"/>
<evidence type="ECO:0000313" key="2">
    <source>
        <dbReference type="Proteomes" id="UP000189703"/>
    </source>
</evidence>
<feature type="domain" description="Reverse transcriptase Ty1/copia-type" evidence="1">
    <location>
        <begin position="2"/>
        <end position="145"/>
    </location>
</feature>
<dbReference type="AlphaFoldDB" id="A0A1U8Q7X1"/>
<dbReference type="RefSeq" id="XP_019054873.1">
    <property type="nucleotide sequence ID" value="XM_019199328.1"/>
</dbReference>
<dbReference type="InterPro" id="IPR013103">
    <property type="entry name" value="RVT_2"/>
</dbReference>
<dbReference type="CDD" id="cd09272">
    <property type="entry name" value="RNase_HI_RT_Ty1"/>
    <property type="match status" value="1"/>
</dbReference>
<name>A0A1U8Q7X1_NELNU</name>
<organism evidence="2 3">
    <name type="scientific">Nelumbo nucifera</name>
    <name type="common">Sacred lotus</name>
    <dbReference type="NCBI Taxonomy" id="4432"/>
    <lineage>
        <taxon>Eukaryota</taxon>
        <taxon>Viridiplantae</taxon>
        <taxon>Streptophyta</taxon>
        <taxon>Embryophyta</taxon>
        <taxon>Tracheophyta</taxon>
        <taxon>Spermatophyta</taxon>
        <taxon>Magnoliopsida</taxon>
        <taxon>Proteales</taxon>
        <taxon>Nelumbonaceae</taxon>
        <taxon>Nelumbo</taxon>
    </lineage>
</organism>
<protein>
    <submittedName>
        <fullName evidence="3">Uncharacterized protein LOC109115371</fullName>
    </submittedName>
</protein>
<evidence type="ECO:0000259" key="1">
    <source>
        <dbReference type="Pfam" id="PF07727"/>
    </source>
</evidence>
<proteinExistence type="predicted"/>
<dbReference type="OrthoDB" id="414945at2759"/>
<keyword evidence="2" id="KW-1185">Reference proteome</keyword>
<dbReference type="InterPro" id="IPR043502">
    <property type="entry name" value="DNA/RNA_pol_sf"/>
</dbReference>